<dbReference type="Proteomes" id="UP000681340">
    <property type="component" value="Unassembled WGS sequence"/>
</dbReference>
<evidence type="ECO:0000313" key="2">
    <source>
        <dbReference type="Proteomes" id="UP000681340"/>
    </source>
</evidence>
<evidence type="ECO:0000313" key="1">
    <source>
        <dbReference type="EMBL" id="GIM65045.1"/>
    </source>
</evidence>
<proteinExistence type="predicted"/>
<name>A0A919VJB6_9ACTN</name>
<dbReference type="AlphaFoldDB" id="A0A919VJB6"/>
<dbReference type="EMBL" id="BOQL01000015">
    <property type="protein sequence ID" value="GIM65045.1"/>
    <property type="molecule type" value="Genomic_DNA"/>
</dbReference>
<dbReference type="RefSeq" id="WP_212987518.1">
    <property type="nucleotide sequence ID" value="NZ_BAABEA010000044.1"/>
</dbReference>
<sequence>MPGDNEEIRVVLSAFEAEARKWTDLADLMLALRNKSSALGLNPTAFFCGNPGTALALSGAYDGIFDLVNTLLTDAEAEFDQIAGALLIARDLYDGTDRTSASSFVKIYGE</sequence>
<comment type="caution">
    <text evidence="1">The sequence shown here is derived from an EMBL/GenBank/DDBJ whole genome shotgun (WGS) entry which is preliminary data.</text>
</comment>
<reference evidence="1" key="1">
    <citation type="submission" date="2021-03" db="EMBL/GenBank/DDBJ databases">
        <title>Whole genome shotgun sequence of Actinoplanes auranticolor NBRC 12245.</title>
        <authorList>
            <person name="Komaki H."/>
            <person name="Tamura T."/>
        </authorList>
    </citation>
    <scope>NUCLEOTIDE SEQUENCE</scope>
    <source>
        <strain evidence="1">NBRC 12245</strain>
    </source>
</reference>
<accession>A0A919VJB6</accession>
<organism evidence="1 2">
    <name type="scientific">Actinoplanes auranticolor</name>
    <dbReference type="NCBI Taxonomy" id="47988"/>
    <lineage>
        <taxon>Bacteria</taxon>
        <taxon>Bacillati</taxon>
        <taxon>Actinomycetota</taxon>
        <taxon>Actinomycetes</taxon>
        <taxon>Micromonosporales</taxon>
        <taxon>Micromonosporaceae</taxon>
        <taxon>Actinoplanes</taxon>
    </lineage>
</organism>
<keyword evidence="2" id="KW-1185">Reference proteome</keyword>
<protein>
    <recommendedName>
        <fullName evidence="3">Excreted virulence factor EspC (Type VII ESX diderm)</fullName>
    </recommendedName>
</protein>
<evidence type="ECO:0008006" key="3">
    <source>
        <dbReference type="Google" id="ProtNLM"/>
    </source>
</evidence>
<gene>
    <name evidence="1" type="ORF">Aau02nite_14320</name>
</gene>